<accession>A0A165P0V6</accession>
<dbReference type="Proteomes" id="UP000077266">
    <property type="component" value="Unassembled WGS sequence"/>
</dbReference>
<dbReference type="InParanoid" id="A0A165P0V6"/>
<sequence length="388" mass="42979">MAASGGLRLPVELIENIVSFCDRDTLISAAPSCCIVLQAAEAILYEHVELAALSSIVAFHAAVTSNERGARRAGLVRKIVLLAQPMQGEFVAAAPACTLQIPASLASELLPHLCNLETFQCEWIGPSMGLLNRISADKLRSLYSCFDLDEDVITALAAFHQLRSLHIGLWTPFALGRRFPREHVCEILQRHPSALAKLVDFKGPSCCARALISGRPISTIVLDTLLERDRIESEIQALATGTCSLSSIQIAVDADGLAALSHLSRHHQNLESLALIDHCKDGNFWVTENAIHAAISRQLFPRLRIFRIVSTFSTAFHPDEWEEDEQRALVARWADNASPYLEEIFLSNVFFDVTGPVVGSWKWSCLWRRKGDESWKKEIQQSGWSEVS</sequence>
<keyword evidence="2" id="KW-1185">Reference proteome</keyword>
<reference evidence="1 2" key="1">
    <citation type="journal article" date="2016" name="Mol. Biol. Evol.">
        <title>Comparative Genomics of Early-Diverging Mushroom-Forming Fungi Provides Insights into the Origins of Lignocellulose Decay Capabilities.</title>
        <authorList>
            <person name="Nagy L.G."/>
            <person name="Riley R."/>
            <person name="Tritt A."/>
            <person name="Adam C."/>
            <person name="Daum C."/>
            <person name="Floudas D."/>
            <person name="Sun H."/>
            <person name="Yadav J.S."/>
            <person name="Pangilinan J."/>
            <person name="Larsson K.H."/>
            <person name="Matsuura K."/>
            <person name="Barry K."/>
            <person name="Labutti K."/>
            <person name="Kuo R."/>
            <person name="Ohm R.A."/>
            <person name="Bhattacharya S.S."/>
            <person name="Shirouzu T."/>
            <person name="Yoshinaga Y."/>
            <person name="Martin F.M."/>
            <person name="Grigoriev I.V."/>
            <person name="Hibbett D.S."/>
        </authorList>
    </citation>
    <scope>NUCLEOTIDE SEQUENCE [LARGE SCALE GENOMIC DNA]</scope>
    <source>
        <strain evidence="1 2">HHB12029</strain>
    </source>
</reference>
<protein>
    <recommendedName>
        <fullName evidence="3">F-box domain-containing protein</fullName>
    </recommendedName>
</protein>
<dbReference type="EMBL" id="KV425893">
    <property type="protein sequence ID" value="KZW01487.1"/>
    <property type="molecule type" value="Genomic_DNA"/>
</dbReference>
<organism evidence="1 2">
    <name type="scientific">Exidia glandulosa HHB12029</name>
    <dbReference type="NCBI Taxonomy" id="1314781"/>
    <lineage>
        <taxon>Eukaryota</taxon>
        <taxon>Fungi</taxon>
        <taxon>Dikarya</taxon>
        <taxon>Basidiomycota</taxon>
        <taxon>Agaricomycotina</taxon>
        <taxon>Agaricomycetes</taxon>
        <taxon>Auriculariales</taxon>
        <taxon>Exidiaceae</taxon>
        <taxon>Exidia</taxon>
    </lineage>
</organism>
<evidence type="ECO:0000313" key="2">
    <source>
        <dbReference type="Proteomes" id="UP000077266"/>
    </source>
</evidence>
<proteinExistence type="predicted"/>
<gene>
    <name evidence="1" type="ORF">EXIGLDRAFT_63778</name>
</gene>
<name>A0A165P0V6_EXIGL</name>
<evidence type="ECO:0000313" key="1">
    <source>
        <dbReference type="EMBL" id="KZW01487.1"/>
    </source>
</evidence>
<dbReference type="AlphaFoldDB" id="A0A165P0V6"/>
<evidence type="ECO:0008006" key="3">
    <source>
        <dbReference type="Google" id="ProtNLM"/>
    </source>
</evidence>
<dbReference type="InterPro" id="IPR032675">
    <property type="entry name" value="LRR_dom_sf"/>
</dbReference>
<dbReference type="Gene3D" id="3.80.10.10">
    <property type="entry name" value="Ribonuclease Inhibitor"/>
    <property type="match status" value="1"/>
</dbReference>